<feature type="compositionally biased region" description="Low complexity" evidence="1">
    <location>
        <begin position="117"/>
        <end position="127"/>
    </location>
</feature>
<gene>
    <name evidence="2" type="primary">ECEL1</name>
</gene>
<accession>A0A0K1W3W4</accession>
<feature type="region of interest" description="Disordered" evidence="1">
    <location>
        <begin position="85"/>
        <end position="134"/>
    </location>
</feature>
<sequence>AALRPAPLEPPRDLPAVGPGLRGGAVRHPGLHPGAEVPGPGAGLLLPGGLPGAQGLCEGLPLHRRQHRPHHRPLQGLLLLRLRGLAPAPRHPRGQAHLRHHRSHRGAERGEAPAPAPAARPAALPGLCRAEGEG</sequence>
<evidence type="ECO:0000313" key="2">
    <source>
        <dbReference type="EMBL" id="AKX39429.1"/>
    </source>
</evidence>
<feature type="compositionally biased region" description="Low complexity" evidence="1">
    <location>
        <begin position="33"/>
        <end position="46"/>
    </location>
</feature>
<feature type="non-terminal residue" evidence="2">
    <location>
        <position position="134"/>
    </location>
</feature>
<proteinExistence type="predicted"/>
<organism evidence="2">
    <name type="scientific">Sphenomorphus nigriventris</name>
    <dbReference type="NCBI Taxonomy" id="1698516"/>
    <lineage>
        <taxon>Eukaryota</taxon>
        <taxon>Metazoa</taxon>
        <taxon>Chordata</taxon>
        <taxon>Craniata</taxon>
        <taxon>Vertebrata</taxon>
        <taxon>Euteleostomi</taxon>
        <taxon>Lepidosauria</taxon>
        <taxon>Squamata</taxon>
        <taxon>Bifurcata</taxon>
        <taxon>Unidentata</taxon>
        <taxon>Scinciformata</taxon>
        <taxon>Scincidae</taxon>
        <taxon>Sphenomorphinae</taxon>
        <taxon>Sphenomorphus</taxon>
    </lineage>
</organism>
<protein>
    <submittedName>
        <fullName evidence="2">Endothelin converting enzyme-like protein 1</fullName>
    </submittedName>
</protein>
<evidence type="ECO:0000256" key="1">
    <source>
        <dbReference type="SAM" id="MobiDB-lite"/>
    </source>
</evidence>
<feature type="region of interest" description="Disordered" evidence="1">
    <location>
        <begin position="1"/>
        <end position="46"/>
    </location>
</feature>
<dbReference type="EMBL" id="KP843176">
    <property type="protein sequence ID" value="AKX39429.1"/>
    <property type="molecule type" value="Genomic_DNA"/>
</dbReference>
<feature type="non-terminal residue" evidence="2">
    <location>
        <position position="1"/>
    </location>
</feature>
<reference evidence="2" key="1">
    <citation type="journal article" date="2015" name="Mol. Phylogenet. Evol.">
        <title>When do species-tree and concatenated estimates disagree? An empirical analysis with higher-level scincid lizard phylogeny.</title>
        <authorList>
            <person name="Lambert S.M."/>
            <person name="Reeder T.W."/>
            <person name="Wiens J.J."/>
        </authorList>
    </citation>
    <scope>NUCLEOTIDE SEQUENCE</scope>
</reference>
<dbReference type="AlphaFoldDB" id="A0A0K1W3W4"/>
<name>A0A0K1W3W4_9SAUR</name>
<feature type="compositionally biased region" description="Basic residues" evidence="1">
    <location>
        <begin position="90"/>
        <end position="104"/>
    </location>
</feature>